<dbReference type="InterPro" id="IPR052025">
    <property type="entry name" value="Xyloglucanase_GH74"/>
</dbReference>
<dbReference type="InterPro" id="IPR000254">
    <property type="entry name" value="CBD"/>
</dbReference>
<evidence type="ECO:0000259" key="10">
    <source>
        <dbReference type="PROSITE" id="PS51164"/>
    </source>
</evidence>
<organism evidence="11 12">
    <name type="scientific">Phanerochaete carnosa (strain HHB-10118-sp)</name>
    <name type="common">White-rot fungus</name>
    <name type="synonym">Peniophora carnosa</name>
    <dbReference type="NCBI Taxonomy" id="650164"/>
    <lineage>
        <taxon>Eukaryota</taxon>
        <taxon>Fungi</taxon>
        <taxon>Dikarya</taxon>
        <taxon>Basidiomycota</taxon>
        <taxon>Agaricomycotina</taxon>
        <taxon>Agaricomycetes</taxon>
        <taxon>Polyporales</taxon>
        <taxon>Phanerochaetaceae</taxon>
        <taxon>Phanerochaete</taxon>
    </lineage>
</organism>
<evidence type="ECO:0000256" key="2">
    <source>
        <dbReference type="ARBA" id="ARBA00022801"/>
    </source>
</evidence>
<evidence type="ECO:0000256" key="6">
    <source>
        <dbReference type="ARBA" id="ARBA00023326"/>
    </source>
</evidence>
<sequence>MRWLTAFSALAASSVPFAHAVSSQAYTWKNVKIGGGGGFVPSIVFNPSQQGLAYARTDIGGAYKLNSDDTWTPLLDFVDNARWNYWGVDALATDPVDPDRLYLATGMYTNSWDPNNGQVLISTDQGQTFTPSPLPFKVGGNMPGRGMGERLAVDPNSNNVLFFGARSGNGLWKSTDYGQSWAKVSSLPDVGTYVPDPTDTSGYNSDKIGVSFVTFDSTSGSSGNATPRIFVGVATNTSSNLFMSNDAGSTWSALPGTNSSWMAHKGVLSPAEKALYISTSDGAGPYDGTLGAVYKYNITSGTMENITPVSGSNLYFGFGGLAVDLQNPGTVMVAALNCWWPDGQVFRSTDGGNTWTSLWDWASYPTMNRYYTYDDSLAPWLGPDGTADSIVTQIGWMMEALAIDPFDSNHWLYGTGATIYGGHDLLKWDTVRNVTLESLADGIEETSAQALLSPPTGPTLLSGVLDEEGFAHTNLDQAPSAEFAPATGTGVTGLDYAGNDPQTVVRVGNGDSTDGPQAAISNDAGNTWALDYGSPSGVSGGKVAISASGDTVLWSSSANGVQVSQYTNAFSVVSSLPAGAAIASDKKIDSIFYAGSGNQFYLSTDGGKTFTKQATLGTSSSTSTVIANPGVTGDVWVSTDTGLFHSINNGTSFSAVSGVSQAWSISFGAPASTGGYPALFAIADISGVVGYFRSDDAGTNWVQINDAAHGFGSASANVIAGDPRIYGRAYVGTNGRGIFYGDTAGAASSSTASSTSTRSTSASSSAHSSTVSSSASHTTSTSASSSSHSSSASSTSSTPSSTGALQTAYGQCGGQGWTGPTACVAGYTCTSTNPYYSQCVPT</sequence>
<evidence type="ECO:0000256" key="9">
    <source>
        <dbReference type="SAM" id="SignalP"/>
    </source>
</evidence>
<feature type="chain" id="PRO_5003885729" evidence="9">
    <location>
        <begin position="21"/>
        <end position="842"/>
    </location>
</feature>
<keyword evidence="5" id="KW-0326">Glycosidase</keyword>
<dbReference type="FunFam" id="2.130.10.10:FF:000534">
    <property type="entry name" value="Xyloglucanase Xgh74A"/>
    <property type="match status" value="1"/>
</dbReference>
<evidence type="ECO:0000256" key="4">
    <source>
        <dbReference type="ARBA" id="ARBA00023277"/>
    </source>
</evidence>
<dbReference type="AlphaFoldDB" id="K5WP46"/>
<evidence type="ECO:0000313" key="11">
    <source>
        <dbReference type="EMBL" id="EKM60994.1"/>
    </source>
</evidence>
<evidence type="ECO:0000256" key="7">
    <source>
        <dbReference type="ARBA" id="ARBA00037986"/>
    </source>
</evidence>
<dbReference type="EMBL" id="JH930468">
    <property type="protein sequence ID" value="EKM60994.1"/>
    <property type="molecule type" value="Genomic_DNA"/>
</dbReference>
<dbReference type="OrthoDB" id="2151161at2759"/>
<reference evidence="11 12" key="1">
    <citation type="journal article" date="2012" name="BMC Genomics">
        <title>Comparative genomics of the white-rot fungi, Phanerochaete carnosa and P. chrysosporium, to elucidate the genetic basis of the distinct wood types they colonize.</title>
        <authorList>
            <person name="Suzuki H."/>
            <person name="MacDonald J."/>
            <person name="Syed K."/>
            <person name="Salamov A."/>
            <person name="Hori C."/>
            <person name="Aerts A."/>
            <person name="Henrissat B."/>
            <person name="Wiebenga A."/>
            <person name="vanKuyk P.A."/>
            <person name="Barry K."/>
            <person name="Lindquist E."/>
            <person name="LaButti K."/>
            <person name="Lapidus A."/>
            <person name="Lucas S."/>
            <person name="Coutinho P."/>
            <person name="Gong Y."/>
            <person name="Samejima M."/>
            <person name="Mahadevan R."/>
            <person name="Abou-Zaid M."/>
            <person name="de Vries R.P."/>
            <person name="Igarashi K."/>
            <person name="Yadav J.S."/>
            <person name="Grigoriev I.V."/>
            <person name="Master E.R."/>
        </authorList>
    </citation>
    <scope>NUCLEOTIDE SEQUENCE [LARGE SCALE GENOMIC DNA]</scope>
    <source>
        <strain evidence="11 12">HHB-10118-sp</strain>
    </source>
</reference>
<proteinExistence type="inferred from homology"/>
<dbReference type="Gene3D" id="2.130.10.10">
    <property type="entry name" value="YVTN repeat-like/Quinoprotein amine dehydrogenase"/>
    <property type="match status" value="2"/>
</dbReference>
<dbReference type="GeneID" id="18914037"/>
<keyword evidence="1 9" id="KW-0732">Signal</keyword>
<name>K5WP46_PHACS</name>
<dbReference type="SUPFAM" id="SSF57180">
    <property type="entry name" value="Cellulose-binding domain"/>
    <property type="match status" value="1"/>
</dbReference>
<dbReference type="SUPFAM" id="SSF110296">
    <property type="entry name" value="Oligoxyloglucan reducing end-specific cellobiohydrolase"/>
    <property type="match status" value="2"/>
</dbReference>
<accession>K5WP46</accession>
<dbReference type="PROSITE" id="PS51164">
    <property type="entry name" value="CBM1_2"/>
    <property type="match status" value="1"/>
</dbReference>
<dbReference type="InterPro" id="IPR035971">
    <property type="entry name" value="CBD_sf"/>
</dbReference>
<dbReference type="GO" id="GO:0030245">
    <property type="term" value="P:cellulose catabolic process"/>
    <property type="evidence" value="ECO:0007669"/>
    <property type="project" value="UniProtKB-KW"/>
</dbReference>
<dbReference type="Pfam" id="PF00734">
    <property type="entry name" value="CBM_1"/>
    <property type="match status" value="1"/>
</dbReference>
<dbReference type="GO" id="GO:0005576">
    <property type="term" value="C:extracellular region"/>
    <property type="evidence" value="ECO:0007669"/>
    <property type="project" value="InterPro"/>
</dbReference>
<dbReference type="RefSeq" id="XP_007390431.1">
    <property type="nucleotide sequence ID" value="XM_007390369.1"/>
</dbReference>
<gene>
    <name evidence="11" type="ORF">PHACADRAFT_247272</name>
</gene>
<evidence type="ECO:0000256" key="1">
    <source>
        <dbReference type="ARBA" id="ARBA00022729"/>
    </source>
</evidence>
<evidence type="ECO:0000256" key="8">
    <source>
        <dbReference type="SAM" id="MobiDB-lite"/>
    </source>
</evidence>
<dbReference type="GO" id="GO:0030248">
    <property type="term" value="F:cellulose binding"/>
    <property type="evidence" value="ECO:0007669"/>
    <property type="project" value="InterPro"/>
</dbReference>
<keyword evidence="4" id="KW-0119">Carbohydrate metabolism</keyword>
<comment type="similarity">
    <text evidence="7">Belongs to the glycosyl hydrolase 74 family.</text>
</comment>
<evidence type="ECO:0000256" key="3">
    <source>
        <dbReference type="ARBA" id="ARBA00023001"/>
    </source>
</evidence>
<dbReference type="PROSITE" id="PS00562">
    <property type="entry name" value="CBM1_1"/>
    <property type="match status" value="1"/>
</dbReference>
<dbReference type="KEGG" id="pco:PHACADRAFT_247272"/>
<dbReference type="SMART" id="SM00236">
    <property type="entry name" value="fCBD"/>
    <property type="match status" value="1"/>
</dbReference>
<evidence type="ECO:0000313" key="12">
    <source>
        <dbReference type="Proteomes" id="UP000008370"/>
    </source>
</evidence>
<keyword evidence="3" id="KW-0136">Cellulose degradation</keyword>
<feature type="domain" description="CBM1" evidence="10">
    <location>
        <begin position="804"/>
        <end position="840"/>
    </location>
</feature>
<dbReference type="HOGENOM" id="CLU_004180_1_0_1"/>
<keyword evidence="12" id="KW-1185">Reference proteome</keyword>
<dbReference type="Proteomes" id="UP000008370">
    <property type="component" value="Unassembled WGS sequence"/>
</dbReference>
<dbReference type="CDD" id="cd15482">
    <property type="entry name" value="Sialidase_non-viral"/>
    <property type="match status" value="1"/>
</dbReference>
<evidence type="ECO:0000256" key="5">
    <source>
        <dbReference type="ARBA" id="ARBA00023295"/>
    </source>
</evidence>
<protein>
    <submittedName>
        <fullName evidence="11">Glycoside hydrolase family 74 protein</fullName>
    </submittedName>
</protein>
<dbReference type="PANTHER" id="PTHR43739">
    <property type="entry name" value="XYLOGLUCANASE (EUROFUNG)"/>
    <property type="match status" value="1"/>
</dbReference>
<dbReference type="GO" id="GO:0016798">
    <property type="term" value="F:hydrolase activity, acting on glycosyl bonds"/>
    <property type="evidence" value="ECO:0007669"/>
    <property type="project" value="UniProtKB-KW"/>
</dbReference>
<dbReference type="STRING" id="650164.K5WP46"/>
<feature type="signal peptide" evidence="9">
    <location>
        <begin position="1"/>
        <end position="20"/>
    </location>
</feature>
<keyword evidence="6" id="KW-0624">Polysaccharide degradation</keyword>
<dbReference type="PANTHER" id="PTHR43739:SF2">
    <property type="entry name" value="OLIGOXYLOGLUCAN-REDUCING END-SPECIFIC XYLOGLUCANASE-RELATED"/>
    <property type="match status" value="1"/>
</dbReference>
<feature type="region of interest" description="Disordered" evidence="8">
    <location>
        <begin position="750"/>
        <end position="800"/>
    </location>
</feature>
<dbReference type="InParanoid" id="K5WP46"/>
<dbReference type="InterPro" id="IPR015943">
    <property type="entry name" value="WD40/YVTN_repeat-like_dom_sf"/>
</dbReference>
<dbReference type="GO" id="GO:0010411">
    <property type="term" value="P:xyloglucan metabolic process"/>
    <property type="evidence" value="ECO:0007669"/>
    <property type="project" value="TreeGrafter"/>
</dbReference>
<keyword evidence="2 11" id="KW-0378">Hydrolase</keyword>